<dbReference type="SUPFAM" id="SSF46689">
    <property type="entry name" value="Homeodomain-like"/>
    <property type="match status" value="2"/>
</dbReference>
<dbReference type="PROSITE" id="PS01124">
    <property type="entry name" value="HTH_ARAC_FAMILY_2"/>
    <property type="match status" value="1"/>
</dbReference>
<dbReference type="SUPFAM" id="SSF55136">
    <property type="entry name" value="Probable bacterial effector-binding domain"/>
    <property type="match status" value="1"/>
</dbReference>
<evidence type="ECO:0000313" key="5">
    <source>
        <dbReference type="EMBL" id="SHM01292.1"/>
    </source>
</evidence>
<evidence type="ECO:0000256" key="1">
    <source>
        <dbReference type="ARBA" id="ARBA00023015"/>
    </source>
</evidence>
<dbReference type="PROSITE" id="PS00041">
    <property type="entry name" value="HTH_ARAC_FAMILY_1"/>
    <property type="match status" value="1"/>
</dbReference>
<name>A0A1M7FB31_9FIRM</name>
<keyword evidence="1" id="KW-0805">Transcription regulation</keyword>
<dbReference type="InterPro" id="IPR029441">
    <property type="entry name" value="Cass2"/>
</dbReference>
<dbReference type="InterPro" id="IPR018062">
    <property type="entry name" value="HTH_AraC-typ_CS"/>
</dbReference>
<dbReference type="Pfam" id="PF12833">
    <property type="entry name" value="HTH_18"/>
    <property type="match status" value="1"/>
</dbReference>
<dbReference type="SMART" id="SM00342">
    <property type="entry name" value="HTH_ARAC"/>
    <property type="match status" value="1"/>
</dbReference>
<dbReference type="PRINTS" id="PR00032">
    <property type="entry name" value="HTHARAC"/>
</dbReference>
<dbReference type="InterPro" id="IPR009057">
    <property type="entry name" value="Homeodomain-like_sf"/>
</dbReference>
<gene>
    <name evidence="5" type="ORF">SAMN02746066_00526</name>
</gene>
<dbReference type="PANTHER" id="PTHR47504">
    <property type="entry name" value="RIGHT ORIGIN-BINDING PROTEIN"/>
    <property type="match status" value="1"/>
</dbReference>
<keyword evidence="6" id="KW-1185">Reference proteome</keyword>
<sequence>MEYLHRMNDALDYIENNLAGEIDYELAASKAYCSAFYFQRMFSFIADVTLSEYIRRRRLTLAAFELQNSKVKIIDLAIKYGYDSPDSFTRAFQKLHGVTPSKAHNTGIALKAFPRITFHISIKGDVEMDYKIEEKEAFKVVGIKRHYKGPEDNASVVGSLWDELNEKGLLKVISDLSTGAPKGVHGFIHVLGDEEVDYMIGSISDKEPPEGMLIQVIPKSTWAIFELTGPVNSTLEIAWKRIFTEWLPTSGYKYAEAIDIECFPYEGFKGAEDYKFEIWLPVIRTQV</sequence>
<dbReference type="InterPro" id="IPR050959">
    <property type="entry name" value="MarA-like"/>
</dbReference>
<dbReference type="Gene3D" id="1.10.10.60">
    <property type="entry name" value="Homeodomain-like"/>
    <property type="match status" value="2"/>
</dbReference>
<evidence type="ECO:0000256" key="2">
    <source>
        <dbReference type="ARBA" id="ARBA00023125"/>
    </source>
</evidence>
<evidence type="ECO:0000313" key="6">
    <source>
        <dbReference type="Proteomes" id="UP000184038"/>
    </source>
</evidence>
<evidence type="ECO:0000256" key="3">
    <source>
        <dbReference type="ARBA" id="ARBA00023163"/>
    </source>
</evidence>
<evidence type="ECO:0000259" key="4">
    <source>
        <dbReference type="PROSITE" id="PS01124"/>
    </source>
</evidence>
<keyword evidence="3" id="KW-0804">Transcription</keyword>
<dbReference type="AlphaFoldDB" id="A0A1M7FB31"/>
<dbReference type="SMART" id="SM00871">
    <property type="entry name" value="AraC_E_bind"/>
    <property type="match status" value="1"/>
</dbReference>
<dbReference type="Gene3D" id="3.20.80.10">
    <property type="entry name" value="Regulatory factor, effector binding domain"/>
    <property type="match status" value="1"/>
</dbReference>
<organism evidence="5 6">
    <name type="scientific">Anaerosporobacter mobilis DSM 15930</name>
    <dbReference type="NCBI Taxonomy" id="1120996"/>
    <lineage>
        <taxon>Bacteria</taxon>
        <taxon>Bacillati</taxon>
        <taxon>Bacillota</taxon>
        <taxon>Clostridia</taxon>
        <taxon>Lachnospirales</taxon>
        <taxon>Lachnospiraceae</taxon>
        <taxon>Anaerosporobacter</taxon>
    </lineage>
</organism>
<dbReference type="PANTHER" id="PTHR47504:SF5">
    <property type="entry name" value="RIGHT ORIGIN-BINDING PROTEIN"/>
    <property type="match status" value="1"/>
</dbReference>
<keyword evidence="2" id="KW-0238">DNA-binding</keyword>
<dbReference type="EMBL" id="FRCP01000005">
    <property type="protein sequence ID" value="SHM01292.1"/>
    <property type="molecule type" value="Genomic_DNA"/>
</dbReference>
<dbReference type="GO" id="GO:0043565">
    <property type="term" value="F:sequence-specific DNA binding"/>
    <property type="evidence" value="ECO:0007669"/>
    <property type="project" value="InterPro"/>
</dbReference>
<dbReference type="InterPro" id="IPR020449">
    <property type="entry name" value="Tscrpt_reg_AraC-type_HTH"/>
</dbReference>
<dbReference type="GO" id="GO:0003700">
    <property type="term" value="F:DNA-binding transcription factor activity"/>
    <property type="evidence" value="ECO:0007669"/>
    <property type="project" value="InterPro"/>
</dbReference>
<proteinExistence type="predicted"/>
<dbReference type="OrthoDB" id="9801123at2"/>
<dbReference type="Proteomes" id="UP000184038">
    <property type="component" value="Unassembled WGS sequence"/>
</dbReference>
<reference evidence="5 6" key="1">
    <citation type="submission" date="2016-11" db="EMBL/GenBank/DDBJ databases">
        <authorList>
            <person name="Jaros S."/>
            <person name="Januszkiewicz K."/>
            <person name="Wedrychowicz H."/>
        </authorList>
    </citation>
    <scope>NUCLEOTIDE SEQUENCE [LARGE SCALE GENOMIC DNA]</scope>
    <source>
        <strain evidence="5 6">DSM 15930</strain>
    </source>
</reference>
<protein>
    <submittedName>
        <fullName evidence="5">AraC family transcriptional regulator</fullName>
    </submittedName>
</protein>
<dbReference type="InterPro" id="IPR018060">
    <property type="entry name" value="HTH_AraC"/>
</dbReference>
<dbReference type="Pfam" id="PF14526">
    <property type="entry name" value="Cass2"/>
    <property type="match status" value="1"/>
</dbReference>
<accession>A0A1M7FB31</accession>
<dbReference type="STRING" id="1120996.SAMN02746066_00526"/>
<dbReference type="InterPro" id="IPR010499">
    <property type="entry name" value="AraC_E-bd"/>
</dbReference>
<dbReference type="InterPro" id="IPR011256">
    <property type="entry name" value="Reg_factor_effector_dom_sf"/>
</dbReference>
<feature type="domain" description="HTH araC/xylS-type" evidence="4">
    <location>
        <begin position="8"/>
        <end position="106"/>
    </location>
</feature>
<dbReference type="RefSeq" id="WP_073282426.1">
    <property type="nucleotide sequence ID" value="NZ_FRCP01000005.1"/>
</dbReference>